<evidence type="ECO:0000313" key="1">
    <source>
        <dbReference type="EMBL" id="MPM65603.1"/>
    </source>
</evidence>
<proteinExistence type="predicted"/>
<comment type="caution">
    <text evidence="1">The sequence shown here is derived from an EMBL/GenBank/DDBJ whole genome shotgun (WGS) entry which is preliminary data.</text>
</comment>
<gene>
    <name evidence="1" type="ORF">SDC9_112500</name>
</gene>
<dbReference type="EMBL" id="VSSQ01020605">
    <property type="protein sequence ID" value="MPM65603.1"/>
    <property type="molecule type" value="Genomic_DNA"/>
</dbReference>
<reference evidence="1" key="1">
    <citation type="submission" date="2019-08" db="EMBL/GenBank/DDBJ databases">
        <authorList>
            <person name="Kucharzyk K."/>
            <person name="Murdoch R.W."/>
            <person name="Higgins S."/>
            <person name="Loffler F."/>
        </authorList>
    </citation>
    <scope>NUCLEOTIDE SEQUENCE</scope>
</reference>
<evidence type="ECO:0008006" key="2">
    <source>
        <dbReference type="Google" id="ProtNLM"/>
    </source>
</evidence>
<dbReference type="InterPro" id="IPR024047">
    <property type="entry name" value="MM3350-like_sf"/>
</dbReference>
<accession>A0A645BQU9</accession>
<sequence length="266" mass="30839">MEQKPKSEGICYFCGKIFAKTGINCHLKTHLQKKAIEKTEGTSFLVKIESNPQWGSAPYFLSLWIDGEATMNHIDTFLRDIWLECCGHMSAFRNPQFQQQVGGMWDYFEAMELLEKGKVKQYEKMMEDMSGEVPKSRKANKVFYKDLKLEYEYDFGSSTELLLTVMEEYPVKADKKIVLLSRNEPLEWLCDTCKKEPATQICTAHEWDEESLFCDKCGKKHAKICEDFRDYSAMPMVNSPRMGVCAYEGGRIDTERDGIFVKNKRL</sequence>
<organism evidence="1">
    <name type="scientific">bioreactor metagenome</name>
    <dbReference type="NCBI Taxonomy" id="1076179"/>
    <lineage>
        <taxon>unclassified sequences</taxon>
        <taxon>metagenomes</taxon>
        <taxon>ecological metagenomes</taxon>
    </lineage>
</organism>
<dbReference type="AlphaFoldDB" id="A0A645BQU9"/>
<protein>
    <recommendedName>
        <fullName evidence="2">C2H2-type domain-containing protein</fullName>
    </recommendedName>
</protein>
<dbReference type="SUPFAM" id="SSF159941">
    <property type="entry name" value="MM3350-like"/>
    <property type="match status" value="1"/>
</dbReference>
<name>A0A645BQU9_9ZZZZ</name>